<evidence type="ECO:0000256" key="2">
    <source>
        <dbReference type="SAM" id="MobiDB-lite"/>
    </source>
</evidence>
<feature type="region of interest" description="Disordered" evidence="2">
    <location>
        <begin position="118"/>
        <end position="154"/>
    </location>
</feature>
<evidence type="ECO:0000313" key="4">
    <source>
        <dbReference type="Proteomes" id="UP001596066"/>
    </source>
</evidence>
<feature type="compositionally biased region" description="Low complexity" evidence="2">
    <location>
        <begin position="124"/>
        <end position="140"/>
    </location>
</feature>
<proteinExistence type="inferred from homology"/>
<sequence length="154" mass="16214">MPLTGPPPSLPPEPVRLDEAFLDDPHAAYAGLHRRGGAVHRAVAPDECPVSLVTGYRAVHAAAADGRLALDKRHARSRGTAGDSLPPELDAHLLNSDGADHARLRRLTAAALGPRRIAALRPASGRPSTVSSTRSRPGVRAIWSVSSPTRSRSP</sequence>
<dbReference type="PANTHER" id="PTHR46696:SF1">
    <property type="entry name" value="CYTOCHROME P450 YJIB-RELATED"/>
    <property type="match status" value="1"/>
</dbReference>
<evidence type="ECO:0008006" key="5">
    <source>
        <dbReference type="Google" id="ProtNLM"/>
    </source>
</evidence>
<comment type="caution">
    <text evidence="3">The sequence shown here is derived from an EMBL/GenBank/DDBJ whole genome shotgun (WGS) entry which is preliminary data.</text>
</comment>
<dbReference type="PANTHER" id="PTHR46696">
    <property type="entry name" value="P450, PUTATIVE (EUROFUNG)-RELATED"/>
    <property type="match status" value="1"/>
</dbReference>
<dbReference type="Gene3D" id="1.10.630.10">
    <property type="entry name" value="Cytochrome P450"/>
    <property type="match status" value="1"/>
</dbReference>
<dbReference type="SUPFAM" id="SSF48264">
    <property type="entry name" value="Cytochrome P450"/>
    <property type="match status" value="1"/>
</dbReference>
<keyword evidence="4" id="KW-1185">Reference proteome</keyword>
<protein>
    <recommendedName>
        <fullName evidence="5">Cytochrome P450</fullName>
    </recommendedName>
</protein>
<accession>A0ABW0VK99</accession>
<dbReference type="EMBL" id="JBHSOC010000090">
    <property type="protein sequence ID" value="MFC5646131.1"/>
    <property type="molecule type" value="Genomic_DNA"/>
</dbReference>
<name>A0ABW0VK99_9ACTN</name>
<dbReference type="RefSeq" id="WP_346143970.1">
    <property type="nucleotide sequence ID" value="NZ_BAAAUA010000015.1"/>
</dbReference>
<organism evidence="3 4">
    <name type="scientific">Kitasatospora cinereorecta</name>
    <dbReference type="NCBI Taxonomy" id="285560"/>
    <lineage>
        <taxon>Bacteria</taxon>
        <taxon>Bacillati</taxon>
        <taxon>Actinomycetota</taxon>
        <taxon>Actinomycetes</taxon>
        <taxon>Kitasatosporales</taxon>
        <taxon>Streptomycetaceae</taxon>
        <taxon>Kitasatospora</taxon>
    </lineage>
</organism>
<dbReference type="Proteomes" id="UP001596066">
    <property type="component" value="Unassembled WGS sequence"/>
</dbReference>
<evidence type="ECO:0000313" key="3">
    <source>
        <dbReference type="EMBL" id="MFC5646131.1"/>
    </source>
</evidence>
<dbReference type="InterPro" id="IPR036396">
    <property type="entry name" value="Cyt_P450_sf"/>
</dbReference>
<feature type="compositionally biased region" description="Polar residues" evidence="2">
    <location>
        <begin position="144"/>
        <end position="154"/>
    </location>
</feature>
<reference evidence="4" key="1">
    <citation type="journal article" date="2019" name="Int. J. Syst. Evol. Microbiol.">
        <title>The Global Catalogue of Microorganisms (GCM) 10K type strain sequencing project: providing services to taxonomists for standard genome sequencing and annotation.</title>
        <authorList>
            <consortium name="The Broad Institute Genomics Platform"/>
            <consortium name="The Broad Institute Genome Sequencing Center for Infectious Disease"/>
            <person name="Wu L."/>
            <person name="Ma J."/>
        </authorList>
    </citation>
    <scope>NUCLEOTIDE SEQUENCE [LARGE SCALE GENOMIC DNA]</scope>
    <source>
        <strain evidence="4">CGMCC 4.1622</strain>
    </source>
</reference>
<gene>
    <name evidence="3" type="ORF">ACFPZF_32870</name>
</gene>
<evidence type="ECO:0000256" key="1">
    <source>
        <dbReference type="ARBA" id="ARBA00010617"/>
    </source>
</evidence>
<comment type="similarity">
    <text evidence="1">Belongs to the cytochrome P450 family.</text>
</comment>